<evidence type="ECO:0000256" key="1">
    <source>
        <dbReference type="ARBA" id="ARBA00004371"/>
    </source>
</evidence>
<feature type="compositionally biased region" description="Basic and acidic residues" evidence="14">
    <location>
        <begin position="1044"/>
        <end position="1060"/>
    </location>
</feature>
<dbReference type="CDD" id="cd07982">
    <property type="entry name" value="HFD_TAF10"/>
    <property type="match status" value="1"/>
</dbReference>
<organism evidence="16 17">
    <name type="scientific">Daphnia galeata</name>
    <dbReference type="NCBI Taxonomy" id="27404"/>
    <lineage>
        <taxon>Eukaryota</taxon>
        <taxon>Metazoa</taxon>
        <taxon>Ecdysozoa</taxon>
        <taxon>Arthropoda</taxon>
        <taxon>Crustacea</taxon>
        <taxon>Branchiopoda</taxon>
        <taxon>Diplostraca</taxon>
        <taxon>Cladocera</taxon>
        <taxon>Anomopoda</taxon>
        <taxon>Daphniidae</taxon>
        <taxon>Daphnia</taxon>
    </lineage>
</organism>
<feature type="region of interest" description="Disordered" evidence="14">
    <location>
        <begin position="1013"/>
        <end position="1131"/>
    </location>
</feature>
<dbReference type="InterPro" id="IPR036322">
    <property type="entry name" value="WD40_repeat_dom_sf"/>
</dbReference>
<dbReference type="PANTHER" id="PTHR23323">
    <property type="entry name" value="VACUOLAR PROTEIN SORTING-ASSOCIATED PROTEIN"/>
    <property type="match status" value="1"/>
</dbReference>
<dbReference type="SUPFAM" id="SSF50978">
    <property type="entry name" value="WD40 repeat-like"/>
    <property type="match status" value="1"/>
</dbReference>
<evidence type="ECO:0000256" key="8">
    <source>
        <dbReference type="ARBA" id="ARBA00022927"/>
    </source>
</evidence>
<evidence type="ECO:0000256" key="14">
    <source>
        <dbReference type="SAM" id="MobiDB-lite"/>
    </source>
</evidence>
<dbReference type="Pfam" id="PF23341">
    <property type="entry name" value="PEP5_VPS11_N"/>
    <property type="match status" value="1"/>
</dbReference>
<keyword evidence="6 11" id="KW-0863">Zinc-finger</keyword>
<evidence type="ECO:0000256" key="13">
    <source>
        <dbReference type="SAM" id="Coils"/>
    </source>
</evidence>
<keyword evidence="13" id="KW-0175">Coiled coil</keyword>
<keyword evidence="17" id="KW-1185">Reference proteome</keyword>
<dbReference type="Gene3D" id="3.30.40.10">
    <property type="entry name" value="Zinc/RING finger domain, C3HC4 (zinc finger)"/>
    <property type="match status" value="1"/>
</dbReference>
<dbReference type="GO" id="GO:0005634">
    <property type="term" value="C:nucleus"/>
    <property type="evidence" value="ECO:0007669"/>
    <property type="project" value="InterPro"/>
</dbReference>
<name>A0A8J2S575_9CRUS</name>
<keyword evidence="9" id="KW-0472">Membrane</keyword>
<dbReference type="InterPro" id="IPR057308">
    <property type="entry name" value="CHCR_PEP5_VPS11"/>
</dbReference>
<keyword evidence="10" id="KW-0458">Lysosome</keyword>
<feature type="compositionally biased region" description="Basic and acidic residues" evidence="14">
    <location>
        <begin position="902"/>
        <end position="911"/>
    </location>
</feature>
<dbReference type="GO" id="GO:0005764">
    <property type="term" value="C:lysosome"/>
    <property type="evidence" value="ECO:0007669"/>
    <property type="project" value="UniProtKB-SubCell"/>
</dbReference>
<dbReference type="EMBL" id="CAKKLH010000336">
    <property type="protein sequence ID" value="CAH0113229.1"/>
    <property type="molecule type" value="Genomic_DNA"/>
</dbReference>
<dbReference type="InterPro" id="IPR015943">
    <property type="entry name" value="WD40/YVTN_repeat-like_dom_sf"/>
</dbReference>
<dbReference type="GO" id="GO:0030674">
    <property type="term" value="F:protein-macromolecule adaptor activity"/>
    <property type="evidence" value="ECO:0007669"/>
    <property type="project" value="TreeGrafter"/>
</dbReference>
<dbReference type="Proteomes" id="UP000789390">
    <property type="component" value="Unassembled WGS sequence"/>
</dbReference>
<feature type="coiled-coil region" evidence="13">
    <location>
        <begin position="742"/>
        <end position="776"/>
    </location>
</feature>
<dbReference type="InterPro" id="IPR013083">
    <property type="entry name" value="Znf_RING/FYVE/PHD"/>
</dbReference>
<evidence type="ECO:0000256" key="11">
    <source>
        <dbReference type="PROSITE-ProRule" id="PRU00175"/>
    </source>
</evidence>
<evidence type="ECO:0000256" key="5">
    <source>
        <dbReference type="ARBA" id="ARBA00022723"/>
    </source>
</evidence>
<evidence type="ECO:0000256" key="9">
    <source>
        <dbReference type="ARBA" id="ARBA00023136"/>
    </source>
</evidence>
<dbReference type="GO" id="GO:0006904">
    <property type="term" value="P:vesicle docking involved in exocytosis"/>
    <property type="evidence" value="ECO:0007669"/>
    <property type="project" value="TreeGrafter"/>
</dbReference>
<dbReference type="PANTHER" id="PTHR23323:SF24">
    <property type="entry name" value="VACUOLAR PROTEIN SORTING-ASSOCIATED PROTEIN 11 HOMOLOG"/>
    <property type="match status" value="1"/>
</dbReference>
<accession>A0A8J2S575</accession>
<comment type="subcellular location">
    <subcellularLocation>
        <location evidence="2">Late endosome membrane</location>
        <topology evidence="2">Peripheral membrane protein</topology>
        <orientation evidence="2">Cytoplasmic side</orientation>
    </subcellularLocation>
    <subcellularLocation>
        <location evidence="1">Lysosome</location>
    </subcellularLocation>
</comment>
<dbReference type="Pfam" id="PF03540">
    <property type="entry name" value="TAF10"/>
    <property type="match status" value="1"/>
</dbReference>
<comment type="similarity">
    <text evidence="3">Belongs to the VPS11 family.</text>
</comment>
<gene>
    <name evidence="16" type="ORF">DGAL_LOCUS17031</name>
</gene>
<dbReference type="GO" id="GO:0006886">
    <property type="term" value="P:intracellular protein transport"/>
    <property type="evidence" value="ECO:0007669"/>
    <property type="project" value="UniProtKB-UniRule"/>
</dbReference>
<dbReference type="Pfam" id="PF23356">
    <property type="entry name" value="TPR_PEP5_VPS11"/>
    <property type="match status" value="1"/>
</dbReference>
<dbReference type="FunFam" id="2.130.10.10:FF:002146">
    <property type="entry name" value="E3 ubiquitin-protein ligase PEP5"/>
    <property type="match status" value="1"/>
</dbReference>
<dbReference type="GO" id="GO:0006352">
    <property type="term" value="P:DNA-templated transcription initiation"/>
    <property type="evidence" value="ECO:0007669"/>
    <property type="project" value="InterPro"/>
</dbReference>
<evidence type="ECO:0000256" key="3">
    <source>
        <dbReference type="ARBA" id="ARBA00007070"/>
    </source>
</evidence>
<reference evidence="16" key="1">
    <citation type="submission" date="2021-11" db="EMBL/GenBank/DDBJ databases">
        <authorList>
            <person name="Schell T."/>
        </authorList>
    </citation>
    <scope>NUCLEOTIDE SEQUENCE</scope>
    <source>
        <strain evidence="16">M5</strain>
    </source>
</reference>
<dbReference type="InterPro" id="IPR003923">
    <property type="entry name" value="TAF10"/>
</dbReference>
<dbReference type="GO" id="GO:0030897">
    <property type="term" value="C:HOPS complex"/>
    <property type="evidence" value="ECO:0007669"/>
    <property type="project" value="TreeGrafter"/>
</dbReference>
<feature type="domain" description="RING-type" evidence="15">
    <location>
        <begin position="785"/>
        <end position="824"/>
    </location>
</feature>
<dbReference type="OrthoDB" id="26184at2759"/>
<dbReference type="Pfam" id="PF13923">
    <property type="entry name" value="zf-C3HC4_2"/>
    <property type="match status" value="1"/>
</dbReference>
<dbReference type="GO" id="GO:0008270">
    <property type="term" value="F:zinc ion binding"/>
    <property type="evidence" value="ECO:0007669"/>
    <property type="project" value="UniProtKB-KW"/>
</dbReference>
<keyword evidence="4" id="KW-0813">Transport</keyword>
<evidence type="ECO:0000256" key="2">
    <source>
        <dbReference type="ARBA" id="ARBA00004492"/>
    </source>
</evidence>
<dbReference type="Gene3D" id="2.130.10.10">
    <property type="entry name" value="YVTN repeat-like/Quinoprotein amine dehydrogenase"/>
    <property type="match status" value="1"/>
</dbReference>
<proteinExistence type="inferred from homology"/>
<dbReference type="InterPro" id="IPR001841">
    <property type="entry name" value="Znf_RING"/>
</dbReference>
<dbReference type="GO" id="GO:0007033">
    <property type="term" value="P:vacuole organization"/>
    <property type="evidence" value="ECO:0007669"/>
    <property type="project" value="TreeGrafter"/>
</dbReference>
<evidence type="ECO:0000256" key="6">
    <source>
        <dbReference type="ARBA" id="ARBA00022771"/>
    </source>
</evidence>
<protein>
    <recommendedName>
        <fullName evidence="15">RING-type domain-containing protein</fullName>
    </recommendedName>
</protein>
<keyword evidence="7" id="KW-0862">Zinc</keyword>
<evidence type="ECO:0000259" key="15">
    <source>
        <dbReference type="PROSITE" id="PS50089"/>
    </source>
</evidence>
<dbReference type="SUPFAM" id="SSF57850">
    <property type="entry name" value="RING/U-box"/>
    <property type="match status" value="1"/>
</dbReference>
<dbReference type="InterPro" id="IPR000547">
    <property type="entry name" value="Clathrin_H-chain/VPS_repeat"/>
</dbReference>
<dbReference type="CDD" id="cd16688">
    <property type="entry name" value="RING-H2_Vps11"/>
    <property type="match status" value="1"/>
</dbReference>
<dbReference type="PROSITE" id="PS50236">
    <property type="entry name" value="CHCR"/>
    <property type="match status" value="1"/>
</dbReference>
<dbReference type="InterPro" id="IPR024763">
    <property type="entry name" value="VPS11_C"/>
</dbReference>
<sequence length="1244" mass="140408">MAFFQWRRFNFFELLKETDSGNLDRSFKDVTITCSSSGRGHIILGDNLGLVHLFDRQYQRESFKAYNVNTSHVIQLKQSPFLGTVGEDDPGVNPVIKIWNLEKKDIHGCPVCVHLVRALPGNRPVPVTAFTIDEQMHLMAAGFADGSVVLYRGDLSRERHSKQKFLQPGTSLIAGLSLRTNQKLSNLYVATTTEVMTYTIVSKDKENPVFLDRDVGCSLGCVAFADSKQGQHFMIARNDAVYCYTVEGRGPCYAFEGEKLDLHWFRGYLVIVSKIIGKGDVDNDKTTVTIFDVNNKFIAFTAPIANAYRVISEWGSLLVLTKDKKIHQLMEKDLHTKLDILFKKNLYDVAIRVAKSQQYDIEGLVEIFKLYGDHLYNKGNHSGAMEQYLKTIGRLEPSYVIKKFLDAQRIHQLTAYLQELHKQGLASEDHTTLLLNCYTKLRDTERLNQFLNTKDQRSEFDVETAIRVCRQAGYFEQALRLAKDREKHEWYLKILLEDLSDYRQALEYIQQLPPDLAKENLQEYGNALLEELPDETTKLLFELCCIKNSNGEVCDSQEFLLLFINHNEKFVEFLENVLQVHPNSQSSLHFALLEQYLLMWTKNISNPELEKKITLLLQHSSVLSAADRALFLCQTHKFRPGILFIFEKTKLYGEILQFYASENNFENVITTCRRFGQQEPSLWVKALTLSTSNDKVTSGCLAEILASIEKLKLLPALRVIEMLCRSPNATLGLARDYLIRTLQSDQSNISEDERLIQQYRQETEAVREKIKDIKTSALVFQGSKCNVCNQPLELPSVHFLCLHSFHQHCFDSYADNENECPACHTENKRILDIEQSKDLHEAFHGQLEKADDPFTVLADYFGRGVFNSLPSWESAISGHQAVRSELPTVSWGPQNAGPGSEAKLRKSEGKHTMNSTGFANEGRMRLQENASIRPTRDVTEGRLRNTEAIGTVERTASRAVAATASEARHRLQEGTKMENYQTASVEIPRQTAASHSATSVPNYVGTRAVGVPATSELSTSLRKPEVTKLSPSKPSVKKAFRSHAVLESENPFKDNYDETKNPFADEEPTNPFGDDDDDDYNDIVAFSKMDDQDAPEFMDDDSNDANSPAAENDQTSYEDAAAGPSVEPVEVGNTRTLGQPLSDFLMTLEDYTPTIPDAVTCSYLASSGFEASDPRIVRLVSIAAQKFISDIVNDALQHCKMRGANTVQSSKNKAKDKRYVLTMEDLAPALAEYGIQIRKPPYYS</sequence>
<feature type="repeat" description="CHCR" evidence="12">
    <location>
        <begin position="388"/>
        <end position="537"/>
    </location>
</feature>
<dbReference type="PROSITE" id="PS50089">
    <property type="entry name" value="ZF_RING_2"/>
    <property type="match status" value="1"/>
</dbReference>
<evidence type="ECO:0000313" key="16">
    <source>
        <dbReference type="EMBL" id="CAH0113229.1"/>
    </source>
</evidence>
<evidence type="ECO:0000313" key="17">
    <source>
        <dbReference type="Proteomes" id="UP000789390"/>
    </source>
</evidence>
<feature type="compositionally biased region" description="Acidic residues" evidence="14">
    <location>
        <begin position="1064"/>
        <end position="1081"/>
    </location>
</feature>
<dbReference type="Gene3D" id="1.25.40.10">
    <property type="entry name" value="Tetratricopeptide repeat domain"/>
    <property type="match status" value="1"/>
</dbReference>
<evidence type="ECO:0000256" key="7">
    <source>
        <dbReference type="ARBA" id="ARBA00022833"/>
    </source>
</evidence>
<dbReference type="AlphaFoldDB" id="A0A8J2S575"/>
<feature type="compositionally biased region" description="Acidic residues" evidence="14">
    <location>
        <begin position="1092"/>
        <end position="1103"/>
    </location>
</feature>
<keyword evidence="8" id="KW-0653">Protein transport</keyword>
<dbReference type="GO" id="GO:0048284">
    <property type="term" value="P:organelle fusion"/>
    <property type="evidence" value="ECO:0007669"/>
    <property type="project" value="TreeGrafter"/>
</dbReference>
<feature type="compositionally biased region" description="Low complexity" evidence="14">
    <location>
        <begin position="1104"/>
        <end position="1113"/>
    </location>
</feature>
<evidence type="ECO:0000256" key="10">
    <source>
        <dbReference type="ARBA" id="ARBA00023228"/>
    </source>
</evidence>
<keyword evidence="5" id="KW-0479">Metal-binding</keyword>
<dbReference type="PRINTS" id="PR01443">
    <property type="entry name" value="TFIID30KDSUB"/>
</dbReference>
<dbReference type="GO" id="GO:0031902">
    <property type="term" value="C:late endosome membrane"/>
    <property type="evidence" value="ECO:0007669"/>
    <property type="project" value="UniProtKB-SubCell"/>
</dbReference>
<dbReference type="InterPro" id="IPR016024">
    <property type="entry name" value="ARM-type_fold"/>
</dbReference>
<evidence type="ECO:0000256" key="4">
    <source>
        <dbReference type="ARBA" id="ARBA00022448"/>
    </source>
</evidence>
<evidence type="ECO:0000256" key="12">
    <source>
        <dbReference type="PROSITE-ProRule" id="PRU01006"/>
    </source>
</evidence>
<dbReference type="InterPro" id="IPR057307">
    <property type="entry name" value="PEP5_VPS11_N"/>
</dbReference>
<dbReference type="SUPFAM" id="SSF48371">
    <property type="entry name" value="ARM repeat"/>
    <property type="match status" value="1"/>
</dbReference>
<dbReference type="InterPro" id="IPR011990">
    <property type="entry name" value="TPR-like_helical_dom_sf"/>
</dbReference>
<dbReference type="Pfam" id="PF12451">
    <property type="entry name" value="VPS11_C"/>
    <property type="match status" value="1"/>
</dbReference>
<comment type="caution">
    <text evidence="16">The sequence shown here is derived from an EMBL/GenBank/DDBJ whole genome shotgun (WGS) entry which is preliminary data.</text>
</comment>
<dbReference type="GO" id="GO:0007032">
    <property type="term" value="P:endosome organization"/>
    <property type="evidence" value="ECO:0007669"/>
    <property type="project" value="TreeGrafter"/>
</dbReference>
<feature type="region of interest" description="Disordered" evidence="14">
    <location>
        <begin position="888"/>
        <end position="917"/>
    </location>
</feature>